<dbReference type="InterPro" id="IPR011053">
    <property type="entry name" value="Single_hybrid_motif"/>
</dbReference>
<dbReference type="PANTHER" id="PTHR43034:SF2">
    <property type="entry name" value="ION-TRANSLOCATING OXIDOREDUCTASE COMPLEX SUBUNIT C"/>
    <property type="match status" value="1"/>
</dbReference>
<gene>
    <name evidence="2" type="primary">rsxC_21</name>
    <name evidence="2" type="ORF">SDC9_192417</name>
</gene>
<protein>
    <submittedName>
        <fullName evidence="2">Electron transport complex subunit RsxC</fullName>
    </submittedName>
</protein>
<dbReference type="GO" id="GO:0016020">
    <property type="term" value="C:membrane"/>
    <property type="evidence" value="ECO:0007669"/>
    <property type="project" value="InterPro"/>
</dbReference>
<dbReference type="InterPro" id="IPR026902">
    <property type="entry name" value="RnfC_N"/>
</dbReference>
<comment type="caution">
    <text evidence="2">The sequence shown here is derived from an EMBL/GenBank/DDBJ whole genome shotgun (WGS) entry which is preliminary data.</text>
</comment>
<name>A0A645I128_9ZZZZ</name>
<dbReference type="Pfam" id="PF13375">
    <property type="entry name" value="RnfC_N"/>
    <property type="match status" value="1"/>
</dbReference>
<evidence type="ECO:0000313" key="2">
    <source>
        <dbReference type="EMBL" id="MPN44850.1"/>
    </source>
</evidence>
<accession>A0A645I128</accession>
<dbReference type="AlphaFoldDB" id="A0A645I128"/>
<dbReference type="GO" id="GO:0009055">
    <property type="term" value="F:electron transfer activity"/>
    <property type="evidence" value="ECO:0007669"/>
    <property type="project" value="InterPro"/>
</dbReference>
<dbReference type="InterPro" id="IPR010208">
    <property type="entry name" value="Ion_transpt_RnfC/RsxC"/>
</dbReference>
<dbReference type="PANTHER" id="PTHR43034">
    <property type="entry name" value="ION-TRANSLOCATING OXIDOREDUCTASE COMPLEX SUBUNIT C"/>
    <property type="match status" value="1"/>
</dbReference>
<organism evidence="2">
    <name type="scientific">bioreactor metagenome</name>
    <dbReference type="NCBI Taxonomy" id="1076179"/>
    <lineage>
        <taxon>unclassified sequences</taxon>
        <taxon>metagenomes</taxon>
        <taxon>ecological metagenomes</taxon>
    </lineage>
</organism>
<feature type="domain" description="RnfC Barrel sandwich hybrid" evidence="1">
    <location>
        <begin position="115"/>
        <end position="172"/>
    </location>
</feature>
<dbReference type="Pfam" id="PF13534">
    <property type="entry name" value="Fer4_17"/>
    <property type="match status" value="1"/>
</dbReference>
<reference evidence="2" key="1">
    <citation type="submission" date="2019-08" db="EMBL/GenBank/DDBJ databases">
        <authorList>
            <person name="Kucharzyk K."/>
            <person name="Murdoch R.W."/>
            <person name="Higgins S."/>
            <person name="Loffler F."/>
        </authorList>
    </citation>
    <scope>NUCLEOTIDE SEQUENCE</scope>
</reference>
<dbReference type="EMBL" id="VSSQ01104293">
    <property type="protein sequence ID" value="MPN44850.1"/>
    <property type="molecule type" value="Genomic_DNA"/>
</dbReference>
<dbReference type="GO" id="GO:0051539">
    <property type="term" value="F:4 iron, 4 sulfur cluster binding"/>
    <property type="evidence" value="ECO:0007669"/>
    <property type="project" value="InterPro"/>
</dbReference>
<proteinExistence type="predicted"/>
<sequence length="179" mass="19441">MCPRNALGLKVEPHKAMRAVANNDGKLLRDVNGVFSCCNCGLCTYYACNFGLNPAAMMTRMKEGLSRAGVKPEKRIAFPVAEGYSLTKLPVYRLESRMDVVKFEANAPFSHEEIAPESVTIPLKMHIGAPAEPVVSPGTRVRKGDLIARIPEGKMGAAVHASMDGIIEAVEGLFIRIKQ</sequence>
<dbReference type="SUPFAM" id="SSF51230">
    <property type="entry name" value="Single hybrid motif"/>
    <property type="match status" value="1"/>
</dbReference>
<evidence type="ECO:0000259" key="1">
    <source>
        <dbReference type="Pfam" id="PF13375"/>
    </source>
</evidence>